<keyword evidence="2" id="KW-1185">Reference proteome</keyword>
<accession>A0A926F1N6</accession>
<proteinExistence type="predicted"/>
<dbReference type="EMBL" id="JACRTK010000001">
    <property type="protein sequence ID" value="MBC8590314.1"/>
    <property type="molecule type" value="Genomic_DNA"/>
</dbReference>
<evidence type="ECO:0000313" key="1">
    <source>
        <dbReference type="EMBL" id="MBC8590314.1"/>
    </source>
</evidence>
<name>A0A926F1N6_9FIRM</name>
<dbReference type="RefSeq" id="WP_249323131.1">
    <property type="nucleotide sequence ID" value="NZ_JACRTK010000001.1"/>
</dbReference>
<dbReference type="AlphaFoldDB" id="A0A926F1N6"/>
<evidence type="ECO:0000313" key="2">
    <source>
        <dbReference type="Proteomes" id="UP000601522"/>
    </source>
</evidence>
<organism evidence="1 2">
    <name type="scientific">Wansuia hejianensis</name>
    <dbReference type="NCBI Taxonomy" id="2763667"/>
    <lineage>
        <taxon>Bacteria</taxon>
        <taxon>Bacillati</taxon>
        <taxon>Bacillota</taxon>
        <taxon>Clostridia</taxon>
        <taxon>Lachnospirales</taxon>
        <taxon>Lachnospiraceae</taxon>
        <taxon>Wansuia</taxon>
    </lineage>
</organism>
<dbReference type="Proteomes" id="UP000601522">
    <property type="component" value="Unassembled WGS sequence"/>
</dbReference>
<reference evidence="1 2" key="1">
    <citation type="submission" date="2020-08" db="EMBL/GenBank/DDBJ databases">
        <title>Genome public.</title>
        <authorList>
            <person name="Liu C."/>
            <person name="Sun Q."/>
        </authorList>
    </citation>
    <scope>NUCLEOTIDE SEQUENCE [LARGE SCALE GENOMIC DNA]</scope>
    <source>
        <strain evidence="1 2">NSJ-26</strain>
    </source>
</reference>
<comment type="caution">
    <text evidence="1">The sequence shown here is derived from an EMBL/GenBank/DDBJ whole genome shotgun (WGS) entry which is preliminary data.</text>
</comment>
<protein>
    <submittedName>
        <fullName evidence="1">Uncharacterized protein</fullName>
    </submittedName>
</protein>
<sequence>MRKKIKQIINSFKYDEYAEIYLVYGIGLVYHINELKNLVISKDKKYHIYG</sequence>
<gene>
    <name evidence="1" type="ORF">H8689_04045</name>
</gene>